<dbReference type="OrthoDB" id="10423108at2759"/>
<feature type="non-terminal residue" evidence="2">
    <location>
        <position position="122"/>
    </location>
</feature>
<dbReference type="Proteomes" id="UP000593560">
    <property type="component" value="Unassembled WGS sequence"/>
</dbReference>
<dbReference type="EMBL" id="JABFAD010332287">
    <property type="protein sequence ID" value="MBA0819932.1"/>
    <property type="molecule type" value="Genomic_DNA"/>
</dbReference>
<sequence length="122" mass="14071">MRTAGLGKTSEQWRQEIREEKIKANRWEKKFQKAQTRNEALEKSLLESRKEKVSLSKIEEMKRRVEEIEAALQNCETRIKLFEASEEHLAGSRSLADFSGVGRCIECKVQTGIRLGARVSFT</sequence>
<reference evidence="2 3" key="1">
    <citation type="journal article" date="2019" name="Genome Biol. Evol.">
        <title>Insights into the evolution of the New World diploid cottons (Gossypium, subgenus Houzingenia) based on genome sequencing.</title>
        <authorList>
            <person name="Grover C.E."/>
            <person name="Arick M.A. 2nd"/>
            <person name="Thrash A."/>
            <person name="Conover J.L."/>
            <person name="Sanders W.S."/>
            <person name="Peterson D.G."/>
            <person name="Frelichowski J.E."/>
            <person name="Scheffler J.A."/>
            <person name="Scheffler B.E."/>
            <person name="Wendel J.F."/>
        </authorList>
    </citation>
    <scope>NUCLEOTIDE SEQUENCE [LARGE SCALE GENOMIC DNA]</scope>
    <source>
        <strain evidence="2">0</strain>
        <tissue evidence="2">Leaf</tissue>
    </source>
</reference>
<evidence type="ECO:0000313" key="3">
    <source>
        <dbReference type="Proteomes" id="UP000593560"/>
    </source>
</evidence>
<keyword evidence="1" id="KW-0175">Coiled coil</keyword>
<dbReference type="AlphaFoldDB" id="A0A7J9ICS8"/>
<protein>
    <submittedName>
        <fullName evidence="2">Uncharacterized protein</fullName>
    </submittedName>
</protein>
<comment type="caution">
    <text evidence="2">The sequence shown here is derived from an EMBL/GenBank/DDBJ whole genome shotgun (WGS) entry which is preliminary data.</text>
</comment>
<proteinExistence type="predicted"/>
<evidence type="ECO:0000313" key="2">
    <source>
        <dbReference type="EMBL" id="MBA0819932.1"/>
    </source>
</evidence>
<gene>
    <name evidence="2" type="ORF">Gohar_028194</name>
</gene>
<name>A0A7J9ICS8_9ROSI</name>
<accession>A0A7J9ICS8</accession>
<feature type="coiled-coil region" evidence="1">
    <location>
        <begin position="10"/>
        <end position="85"/>
    </location>
</feature>
<organism evidence="2 3">
    <name type="scientific">Gossypium harknessii</name>
    <dbReference type="NCBI Taxonomy" id="34285"/>
    <lineage>
        <taxon>Eukaryota</taxon>
        <taxon>Viridiplantae</taxon>
        <taxon>Streptophyta</taxon>
        <taxon>Embryophyta</taxon>
        <taxon>Tracheophyta</taxon>
        <taxon>Spermatophyta</taxon>
        <taxon>Magnoliopsida</taxon>
        <taxon>eudicotyledons</taxon>
        <taxon>Gunneridae</taxon>
        <taxon>Pentapetalae</taxon>
        <taxon>rosids</taxon>
        <taxon>malvids</taxon>
        <taxon>Malvales</taxon>
        <taxon>Malvaceae</taxon>
        <taxon>Malvoideae</taxon>
        <taxon>Gossypium</taxon>
    </lineage>
</organism>
<keyword evidence="3" id="KW-1185">Reference proteome</keyword>
<evidence type="ECO:0000256" key="1">
    <source>
        <dbReference type="SAM" id="Coils"/>
    </source>
</evidence>